<keyword evidence="2" id="KW-1185">Reference proteome</keyword>
<dbReference type="Proteomes" id="UP000593765">
    <property type="component" value="Chromosome"/>
</dbReference>
<dbReference type="EMBL" id="CP063458">
    <property type="protein sequence ID" value="QOV88998.1"/>
    <property type="molecule type" value="Genomic_DNA"/>
</dbReference>
<name>A0A7M2WU10_9BACT</name>
<evidence type="ECO:0000313" key="2">
    <source>
        <dbReference type="Proteomes" id="UP000593765"/>
    </source>
</evidence>
<dbReference type="RefSeq" id="WP_206292010.1">
    <property type="nucleotide sequence ID" value="NZ_CP063458.1"/>
</dbReference>
<sequence length="96" mass="10474">MSKSRIPTGEESLNATDRGEMFALTRALSLTRLAYRSIRSRSRTSPSRVALPTIVAEASSPALTPWDLIDETDTQGGVAFTFFQQRSEPQPSQSAA</sequence>
<reference evidence="1 2" key="1">
    <citation type="submission" date="2020-10" db="EMBL/GenBank/DDBJ databases">
        <title>Wide distribution of Phycisphaera-like planctomycetes from WD2101 soil group in peatlands and genome analysis of the first cultivated representative.</title>
        <authorList>
            <person name="Dedysh S.N."/>
            <person name="Beletsky A.V."/>
            <person name="Ivanova A."/>
            <person name="Kulichevskaya I.S."/>
            <person name="Suzina N.E."/>
            <person name="Philippov D.A."/>
            <person name="Rakitin A.L."/>
            <person name="Mardanov A.V."/>
            <person name="Ravin N.V."/>
        </authorList>
    </citation>
    <scope>NUCLEOTIDE SEQUENCE [LARGE SCALE GENOMIC DNA]</scope>
    <source>
        <strain evidence="1 2">M1803</strain>
    </source>
</reference>
<proteinExistence type="predicted"/>
<dbReference type="AlphaFoldDB" id="A0A7M2WU10"/>
<organism evidence="1 2">
    <name type="scientific">Humisphaera borealis</name>
    <dbReference type="NCBI Taxonomy" id="2807512"/>
    <lineage>
        <taxon>Bacteria</taxon>
        <taxon>Pseudomonadati</taxon>
        <taxon>Planctomycetota</taxon>
        <taxon>Phycisphaerae</taxon>
        <taxon>Tepidisphaerales</taxon>
        <taxon>Tepidisphaeraceae</taxon>
        <taxon>Humisphaera</taxon>
    </lineage>
</organism>
<dbReference type="KEGG" id="hbs:IPV69_22665"/>
<evidence type="ECO:0000313" key="1">
    <source>
        <dbReference type="EMBL" id="QOV88998.1"/>
    </source>
</evidence>
<protein>
    <submittedName>
        <fullName evidence="1">Uncharacterized protein</fullName>
    </submittedName>
</protein>
<gene>
    <name evidence="1" type="ORF">IPV69_22665</name>
</gene>
<accession>A0A7M2WU10</accession>